<organism evidence="1 2">
    <name type="scientific">Noviherbaspirillum humi</name>
    <dbReference type="NCBI Taxonomy" id="1688639"/>
    <lineage>
        <taxon>Bacteria</taxon>
        <taxon>Pseudomonadati</taxon>
        <taxon>Pseudomonadota</taxon>
        <taxon>Betaproteobacteria</taxon>
        <taxon>Burkholderiales</taxon>
        <taxon>Oxalobacteraceae</taxon>
        <taxon>Noviherbaspirillum</taxon>
    </lineage>
</organism>
<keyword evidence="2" id="KW-1185">Reference proteome</keyword>
<reference evidence="1 2" key="1">
    <citation type="submission" date="2017-06" db="EMBL/GenBank/DDBJ databases">
        <authorList>
            <person name="Kim H.J."/>
            <person name="Triplett B.A."/>
        </authorList>
    </citation>
    <scope>NUCLEOTIDE SEQUENCE [LARGE SCALE GENOMIC DNA]</scope>
    <source>
        <strain evidence="1 2">U15</strain>
    </source>
</reference>
<protein>
    <submittedName>
        <fullName evidence="1">Uncharacterized protein</fullName>
    </submittedName>
</protein>
<evidence type="ECO:0000313" key="2">
    <source>
        <dbReference type="Proteomes" id="UP000198284"/>
    </source>
</evidence>
<dbReference type="Proteomes" id="UP000198284">
    <property type="component" value="Unassembled WGS sequence"/>
</dbReference>
<dbReference type="AlphaFoldDB" id="A0A239LKZ8"/>
<dbReference type="EMBL" id="FZOT01000024">
    <property type="protein sequence ID" value="SNT31347.1"/>
    <property type="molecule type" value="Genomic_DNA"/>
</dbReference>
<gene>
    <name evidence="1" type="ORF">SAMN06265795_12441</name>
</gene>
<accession>A0A239LKZ8</accession>
<sequence length="82" mass="9229">MALPGDQDLMLQLAHLPAAPVAETIKVDIENEYGRIYRILQTADLLANKALLNTLLHSRYVVVPFNPDDDYSVIAIVRPERE</sequence>
<evidence type="ECO:0000313" key="1">
    <source>
        <dbReference type="EMBL" id="SNT31347.1"/>
    </source>
</evidence>
<proteinExistence type="predicted"/>
<name>A0A239LKZ8_9BURK</name>